<dbReference type="GO" id="GO:0051015">
    <property type="term" value="F:actin filament binding"/>
    <property type="evidence" value="ECO:0007669"/>
    <property type="project" value="TreeGrafter"/>
</dbReference>
<dbReference type="Pfam" id="PF06229">
    <property type="entry name" value="FRG1"/>
    <property type="match status" value="1"/>
</dbReference>
<evidence type="ECO:0000256" key="4">
    <source>
        <dbReference type="SAM" id="MobiDB-lite"/>
    </source>
</evidence>
<feature type="compositionally biased region" description="Basic and acidic residues" evidence="4">
    <location>
        <begin position="175"/>
        <end position="185"/>
    </location>
</feature>
<dbReference type="PANTHER" id="PTHR12928:SF0">
    <property type="entry name" value="FSHD REGION GENE 1"/>
    <property type="match status" value="1"/>
</dbReference>
<dbReference type="InterPro" id="IPR008999">
    <property type="entry name" value="Actin-crosslinking"/>
</dbReference>
<reference evidence="5" key="1">
    <citation type="journal article" date="2020" name="Fungal Divers.">
        <title>Resolving the Mortierellaceae phylogeny through synthesis of multi-gene phylogenetics and phylogenomics.</title>
        <authorList>
            <person name="Vandepol N."/>
            <person name="Liber J."/>
            <person name="Desiro A."/>
            <person name="Na H."/>
            <person name="Kennedy M."/>
            <person name="Barry K."/>
            <person name="Grigoriev I.V."/>
            <person name="Miller A.N."/>
            <person name="O'Donnell K."/>
            <person name="Stajich J.E."/>
            <person name="Bonito G."/>
        </authorList>
    </citation>
    <scope>NUCLEOTIDE SEQUENCE</scope>
    <source>
        <strain evidence="5">BC1065</strain>
    </source>
</reference>
<dbReference type="EMBL" id="JAAAJB010000031">
    <property type="protein sequence ID" value="KAG0269226.1"/>
    <property type="molecule type" value="Genomic_DNA"/>
</dbReference>
<evidence type="ECO:0000313" key="5">
    <source>
        <dbReference type="EMBL" id="KAG0269226.1"/>
    </source>
</evidence>
<comment type="caution">
    <text evidence="5">The sequence shown here is derived from an EMBL/GenBank/DDBJ whole genome shotgun (WGS) entry which is preliminary data.</text>
</comment>
<dbReference type="GO" id="GO:0005730">
    <property type="term" value="C:nucleolus"/>
    <property type="evidence" value="ECO:0007669"/>
    <property type="project" value="UniProtKB-SubCell"/>
</dbReference>
<accession>A0A9P6QLM0</accession>
<keyword evidence="6" id="KW-1185">Reference proteome</keyword>
<dbReference type="OrthoDB" id="5539371at2759"/>
<dbReference type="InterPro" id="IPR010414">
    <property type="entry name" value="FRG1"/>
</dbReference>
<feature type="region of interest" description="Disordered" evidence="4">
    <location>
        <begin position="153"/>
        <end position="192"/>
    </location>
</feature>
<dbReference type="SUPFAM" id="SSF50405">
    <property type="entry name" value="Actin-crosslinking proteins"/>
    <property type="match status" value="1"/>
</dbReference>
<evidence type="ECO:0000256" key="1">
    <source>
        <dbReference type="ARBA" id="ARBA00004604"/>
    </source>
</evidence>
<evidence type="ECO:0000313" key="6">
    <source>
        <dbReference type="Proteomes" id="UP000807716"/>
    </source>
</evidence>
<dbReference type="Proteomes" id="UP000807716">
    <property type="component" value="Unassembled WGS sequence"/>
</dbReference>
<evidence type="ECO:0000256" key="2">
    <source>
        <dbReference type="ARBA" id="ARBA00010878"/>
    </source>
</evidence>
<feature type="compositionally biased region" description="Acidic residues" evidence="4">
    <location>
        <begin position="164"/>
        <end position="174"/>
    </location>
</feature>
<comment type="similarity">
    <text evidence="2">Belongs to the FRG1 family.</text>
</comment>
<evidence type="ECO:0000256" key="3">
    <source>
        <dbReference type="ARBA" id="ARBA00023242"/>
    </source>
</evidence>
<dbReference type="PANTHER" id="PTHR12928">
    <property type="entry name" value="FRG1 PROTEIN"/>
    <property type="match status" value="1"/>
</dbReference>
<gene>
    <name evidence="5" type="ORF">DFQ27_004466</name>
</gene>
<protein>
    <submittedName>
        <fullName evidence="5">Uncharacterized protein</fullName>
    </submittedName>
</protein>
<proteinExistence type="inferred from homology"/>
<keyword evidence="3" id="KW-0539">Nucleus</keyword>
<dbReference type="AlphaFoldDB" id="A0A9P6QLM0"/>
<dbReference type="Gene3D" id="2.80.10.50">
    <property type="match status" value="1"/>
</dbReference>
<sequence>MTPVDSPEEGDDNDYDDRGRRQVTVEAAAPTTIYQVLVVARIPGSTDRFSLKTHAGRYLSSDKFGVVTAQAEAIGMQEEWTMIVRDDHGLALQNHYGKFLSVDEVASTSTSSSSSSKGKSSSSSSKFQIRADAETIGFCESFTAKIQARFRQKASTSKRKKDGEDEEDEEDDLDKEASLEHEQTRKYQTWSHGRVVVSERNARELKRARLDGRLNEALLDRREKVKSDRYCK</sequence>
<dbReference type="CDD" id="cd23339">
    <property type="entry name" value="beta-trefoil_FSCN_fungal_FRG1-like"/>
    <property type="match status" value="1"/>
</dbReference>
<dbReference type="GO" id="GO:0071013">
    <property type="term" value="C:catalytic step 2 spliceosome"/>
    <property type="evidence" value="ECO:0007669"/>
    <property type="project" value="TreeGrafter"/>
</dbReference>
<organism evidence="5 6">
    <name type="scientific">Actinomortierella ambigua</name>
    <dbReference type="NCBI Taxonomy" id="1343610"/>
    <lineage>
        <taxon>Eukaryota</taxon>
        <taxon>Fungi</taxon>
        <taxon>Fungi incertae sedis</taxon>
        <taxon>Mucoromycota</taxon>
        <taxon>Mortierellomycotina</taxon>
        <taxon>Mortierellomycetes</taxon>
        <taxon>Mortierellales</taxon>
        <taxon>Mortierellaceae</taxon>
        <taxon>Actinomortierella</taxon>
    </lineage>
</organism>
<name>A0A9P6QLM0_9FUNG</name>
<comment type="subcellular location">
    <subcellularLocation>
        <location evidence="1">Nucleus</location>
        <location evidence="1">Nucleolus</location>
    </subcellularLocation>
</comment>